<name>A0ABS9X7C9_9GAMM</name>
<dbReference type="EMBL" id="JAKKSL010000007">
    <property type="protein sequence ID" value="MCI2286129.1"/>
    <property type="molecule type" value="Genomic_DNA"/>
</dbReference>
<reference evidence="1" key="1">
    <citation type="submission" date="2022-01" db="EMBL/GenBank/DDBJ databases">
        <title>Colwellia maritima, isolated from seawater.</title>
        <authorList>
            <person name="Kristyanto S."/>
            <person name="Jung J."/>
            <person name="Jeon C.O."/>
        </authorList>
    </citation>
    <scope>NUCLEOTIDE SEQUENCE</scope>
    <source>
        <strain evidence="1">MSW7</strain>
    </source>
</reference>
<protein>
    <recommendedName>
        <fullName evidence="3">NERD domain-containing protein</fullName>
    </recommendedName>
</protein>
<sequence>MHELFETLSRPNLDWSLDFNTKKDFQEVKSIEPEIPRDINTVNRLQDYLQNRIKDILTGSSCTDKQYEEVSNQISLLYFCDGKHFHLFKFVAKLRSFLNHLPSYSTDLVNWKSAHRFIQLYLYTWNYRLNSLDLYKENETIAKAVKKLRKKHFKVTIHDGEAQLDEKSFQRLLDGIEYRKEQLGSLLNDAVLNIADTTFNNRTGRYYLRKEINIGEVEPQTPLGYLYNLSLTNLKNVKRSNKSKAQLKEIIELSRDLMTIGRFQRLNYFESIFSSENNILTYLRKNLIYDQAFTIPQISNKNANKIIYGLFNNKIIKNLEVDLSIYLDIYNEFYSRNAMSKLLFTPNEIYLSLLPQYTKKSVEAAVNTLTFDEKTINRDYIDPFKTQSINYFNKPFIKSFENYFYLNPNFHVTGFITTIYEKLINTLKKQKRKPKEIAQIYGDLSELFVANLFKQRNIEYRQGLEYKLQKGELSEINHQATGGECDFIIETPDKIILIEQKTQTLTSKSREGDVVTGLLNLARSLLSSLEQAGRHEYILRTKGFLKFTDGSILELKGRKIEKVALTLFDFLSLSDVSSIRGILMFLMNKEISYSGDSRGVTASVKEINSTMEKIRNQYRSQVFRNEYLMDNNFLVTQDNLFLSANQLITLLDACKNNQDFSNLLGRTKCIANNTQDWFVIFDKLIMRFHEQS</sequence>
<accession>A0ABS9X7C9</accession>
<evidence type="ECO:0000313" key="1">
    <source>
        <dbReference type="EMBL" id="MCI2286129.1"/>
    </source>
</evidence>
<evidence type="ECO:0008006" key="3">
    <source>
        <dbReference type="Google" id="ProtNLM"/>
    </source>
</evidence>
<evidence type="ECO:0000313" key="2">
    <source>
        <dbReference type="Proteomes" id="UP001139646"/>
    </source>
</evidence>
<dbReference type="Proteomes" id="UP001139646">
    <property type="component" value="Unassembled WGS sequence"/>
</dbReference>
<comment type="caution">
    <text evidence="1">The sequence shown here is derived from an EMBL/GenBank/DDBJ whole genome shotgun (WGS) entry which is preliminary data.</text>
</comment>
<gene>
    <name evidence="1" type="ORF">L3081_25250</name>
</gene>
<proteinExistence type="predicted"/>
<organism evidence="1 2">
    <name type="scientific">Colwellia maritima</name>
    <dbReference type="NCBI Taxonomy" id="2912588"/>
    <lineage>
        <taxon>Bacteria</taxon>
        <taxon>Pseudomonadati</taxon>
        <taxon>Pseudomonadota</taxon>
        <taxon>Gammaproteobacteria</taxon>
        <taxon>Alteromonadales</taxon>
        <taxon>Colwelliaceae</taxon>
        <taxon>Colwellia</taxon>
    </lineage>
</organism>
<dbReference type="RefSeq" id="WP_242289347.1">
    <property type="nucleotide sequence ID" value="NZ_JAKKSL010000007.1"/>
</dbReference>
<keyword evidence="2" id="KW-1185">Reference proteome</keyword>